<evidence type="ECO:0000259" key="2">
    <source>
        <dbReference type="PROSITE" id="PS51340"/>
    </source>
</evidence>
<feature type="region of interest" description="Disordered" evidence="1">
    <location>
        <begin position="143"/>
        <end position="164"/>
    </location>
</feature>
<reference evidence="3 4" key="1">
    <citation type="submission" date="2024-09" db="EMBL/GenBank/DDBJ databases">
        <title>Rethinking Asexuality: The Enigmatic Case of Functional Sexual Genes in Lepraria (Stereocaulaceae).</title>
        <authorList>
            <person name="Doellman M."/>
            <person name="Sun Y."/>
            <person name="Barcenas-Pena A."/>
            <person name="Lumbsch H.T."/>
            <person name="Grewe F."/>
        </authorList>
    </citation>
    <scope>NUCLEOTIDE SEQUENCE [LARGE SCALE GENOMIC DNA]</scope>
    <source>
        <strain evidence="3 4">Grewe 0041</strain>
    </source>
</reference>
<protein>
    <recommendedName>
        <fullName evidence="2">MOSC domain-containing protein</fullName>
    </recommendedName>
</protein>
<name>A0ABR4AE37_9LECA</name>
<evidence type="ECO:0000256" key="1">
    <source>
        <dbReference type="SAM" id="MobiDB-lite"/>
    </source>
</evidence>
<dbReference type="InterPro" id="IPR005302">
    <property type="entry name" value="MoCF_Sase_C"/>
</dbReference>
<dbReference type="Proteomes" id="UP001590951">
    <property type="component" value="Unassembled WGS sequence"/>
</dbReference>
<evidence type="ECO:0000313" key="3">
    <source>
        <dbReference type="EMBL" id="KAL2044099.1"/>
    </source>
</evidence>
<comment type="caution">
    <text evidence="3">The sequence shown here is derived from an EMBL/GenBank/DDBJ whole genome shotgun (WGS) entry which is preliminary data.</text>
</comment>
<keyword evidence="4" id="KW-1185">Reference proteome</keyword>
<accession>A0ABR4AE37</accession>
<feature type="region of interest" description="Disordered" evidence="1">
    <location>
        <begin position="52"/>
        <end position="75"/>
    </location>
</feature>
<feature type="domain" description="MOSC" evidence="2">
    <location>
        <begin position="155"/>
        <end position="233"/>
    </location>
</feature>
<organism evidence="3 4">
    <name type="scientific">Lepraria finkii</name>
    <dbReference type="NCBI Taxonomy" id="1340010"/>
    <lineage>
        <taxon>Eukaryota</taxon>
        <taxon>Fungi</taxon>
        <taxon>Dikarya</taxon>
        <taxon>Ascomycota</taxon>
        <taxon>Pezizomycotina</taxon>
        <taxon>Lecanoromycetes</taxon>
        <taxon>OSLEUM clade</taxon>
        <taxon>Lecanoromycetidae</taxon>
        <taxon>Lecanorales</taxon>
        <taxon>Lecanorineae</taxon>
        <taxon>Stereocaulaceae</taxon>
        <taxon>Lepraria</taxon>
    </lineage>
</organism>
<evidence type="ECO:0000313" key="4">
    <source>
        <dbReference type="Proteomes" id="UP001590951"/>
    </source>
</evidence>
<proteinExistence type="predicted"/>
<sequence>MKITQVRSFTSILSSPHPATTQTLFSKEAALAATSETRVETDTKSRVKQFTTSLSTNTSRTRHQLAGGATGEPARECHRRCRHAGKVRGRVCRGVGMGCALELGQEDTKEAEVILAYLGQGEAGGTGARRRLQGKRKIRARGKGGAASGLWQDGQAEGKQAEEENKMAREGITFADLASYLIITEESLQNVSARLPDGVEMDRTKFRPNIVVSGAGAAWEEDFWEGGALPRGG</sequence>
<dbReference type="Pfam" id="PF03473">
    <property type="entry name" value="MOSC"/>
    <property type="match status" value="1"/>
</dbReference>
<gene>
    <name evidence="3" type="ORF">ABVK25_012475</name>
</gene>
<dbReference type="PROSITE" id="PS51340">
    <property type="entry name" value="MOSC"/>
    <property type="match status" value="1"/>
</dbReference>
<dbReference type="EMBL" id="JBHFEH010000214">
    <property type="protein sequence ID" value="KAL2044099.1"/>
    <property type="molecule type" value="Genomic_DNA"/>
</dbReference>